<evidence type="ECO:0000313" key="9">
    <source>
        <dbReference type="Proteomes" id="UP000178797"/>
    </source>
</evidence>
<dbReference type="Gene3D" id="3.40.140.10">
    <property type="entry name" value="Cytidine Deaminase, domain 2"/>
    <property type="match status" value="1"/>
</dbReference>
<dbReference type="NCBIfam" id="TIGR00608">
    <property type="entry name" value="radc"/>
    <property type="match status" value="1"/>
</dbReference>
<dbReference type="InterPro" id="IPR025657">
    <property type="entry name" value="RadC_JAB"/>
</dbReference>
<dbReference type="Proteomes" id="UP000178797">
    <property type="component" value="Unassembled WGS sequence"/>
</dbReference>
<dbReference type="Gene3D" id="1.10.150.20">
    <property type="entry name" value="5' to 3' exonuclease, C-terminal subdomain"/>
    <property type="match status" value="1"/>
</dbReference>
<evidence type="ECO:0000256" key="6">
    <source>
        <dbReference type="RuleBase" id="RU003797"/>
    </source>
</evidence>
<dbReference type="InterPro" id="IPR010994">
    <property type="entry name" value="RuvA_2-like"/>
</dbReference>
<evidence type="ECO:0000313" key="8">
    <source>
        <dbReference type="EMBL" id="OGL47696.1"/>
    </source>
</evidence>
<keyword evidence="4" id="KW-0862">Zinc</keyword>
<keyword evidence="5" id="KW-0482">Metalloprotease</keyword>
<dbReference type="InterPro" id="IPR037518">
    <property type="entry name" value="MPN"/>
</dbReference>
<sequence>MKESSFTVHDLPKPERPRERLKQFGPEALSAQELLALIIGRGVSKKSVMTIAQELLIKFGNVKAISEATLEELSQIKGCQIKGIGFAKAAQIKACFELGKRQDLEPEQKDFDIKDPQSVVKAIRASIKDKAKEHFKLILLNARNKILGISTISIGSLNASIVHPREVFKNAIVHNAYSVVLAHNHPSGDPEPSEDDLTMTKRLIEAGKILGIEVLDHIIITKNGYFSFKDRGLLR</sequence>
<feature type="domain" description="MPN" evidence="7">
    <location>
        <begin position="112"/>
        <end position="234"/>
    </location>
</feature>
<keyword evidence="3" id="KW-0378">Hydrolase</keyword>
<organism evidence="8 9">
    <name type="scientific">Candidatus Schekmanbacteria bacterium RBG_16_38_10</name>
    <dbReference type="NCBI Taxonomy" id="1817879"/>
    <lineage>
        <taxon>Bacteria</taxon>
        <taxon>Candidatus Schekmaniibacteriota</taxon>
    </lineage>
</organism>
<dbReference type="CDD" id="cd08071">
    <property type="entry name" value="MPN_DUF2466"/>
    <property type="match status" value="1"/>
</dbReference>
<dbReference type="PROSITE" id="PS01302">
    <property type="entry name" value="UPF0758"/>
    <property type="match status" value="1"/>
</dbReference>
<dbReference type="NCBIfam" id="NF000642">
    <property type="entry name" value="PRK00024.1"/>
    <property type="match status" value="1"/>
</dbReference>
<dbReference type="InterPro" id="IPR020891">
    <property type="entry name" value="UPF0758_CS"/>
</dbReference>
<dbReference type="AlphaFoldDB" id="A0A1F7S1L2"/>
<keyword evidence="2" id="KW-0479">Metal-binding</keyword>
<evidence type="ECO:0000256" key="5">
    <source>
        <dbReference type="ARBA" id="ARBA00023049"/>
    </source>
</evidence>
<dbReference type="Pfam" id="PF20582">
    <property type="entry name" value="UPF0758_N"/>
    <property type="match status" value="1"/>
</dbReference>
<reference evidence="8 9" key="1">
    <citation type="journal article" date="2016" name="Nat. Commun.">
        <title>Thousands of microbial genomes shed light on interconnected biogeochemical processes in an aquifer system.</title>
        <authorList>
            <person name="Anantharaman K."/>
            <person name="Brown C.T."/>
            <person name="Hug L.A."/>
            <person name="Sharon I."/>
            <person name="Castelle C.J."/>
            <person name="Probst A.J."/>
            <person name="Thomas B.C."/>
            <person name="Singh A."/>
            <person name="Wilkins M.J."/>
            <person name="Karaoz U."/>
            <person name="Brodie E.L."/>
            <person name="Williams K.H."/>
            <person name="Hubbard S.S."/>
            <person name="Banfield J.F."/>
        </authorList>
    </citation>
    <scope>NUCLEOTIDE SEQUENCE [LARGE SCALE GENOMIC DNA]</scope>
</reference>
<dbReference type="PANTHER" id="PTHR30471">
    <property type="entry name" value="DNA REPAIR PROTEIN RADC"/>
    <property type="match status" value="1"/>
</dbReference>
<comment type="caution">
    <text evidence="8">The sequence shown here is derived from an EMBL/GenBank/DDBJ whole genome shotgun (WGS) entry which is preliminary data.</text>
</comment>
<dbReference type="InterPro" id="IPR046778">
    <property type="entry name" value="UPF0758_N"/>
</dbReference>
<comment type="similarity">
    <text evidence="6">Belongs to the UPF0758 family.</text>
</comment>
<dbReference type="Pfam" id="PF04002">
    <property type="entry name" value="RadC"/>
    <property type="match status" value="1"/>
</dbReference>
<protein>
    <recommendedName>
        <fullName evidence="7">MPN domain-containing protein</fullName>
    </recommendedName>
</protein>
<keyword evidence="1" id="KW-0645">Protease</keyword>
<accession>A0A1F7S1L2</accession>
<evidence type="ECO:0000256" key="3">
    <source>
        <dbReference type="ARBA" id="ARBA00022801"/>
    </source>
</evidence>
<dbReference type="EMBL" id="MGDE01000022">
    <property type="protein sequence ID" value="OGL47696.1"/>
    <property type="molecule type" value="Genomic_DNA"/>
</dbReference>
<evidence type="ECO:0000256" key="1">
    <source>
        <dbReference type="ARBA" id="ARBA00022670"/>
    </source>
</evidence>
<dbReference type="PANTHER" id="PTHR30471:SF3">
    <property type="entry name" value="UPF0758 PROTEIN YEES-RELATED"/>
    <property type="match status" value="1"/>
</dbReference>
<proteinExistence type="inferred from homology"/>
<dbReference type="GO" id="GO:0006508">
    <property type="term" value="P:proteolysis"/>
    <property type="evidence" value="ECO:0007669"/>
    <property type="project" value="UniProtKB-KW"/>
</dbReference>
<gene>
    <name evidence="8" type="ORF">A2W05_02940</name>
</gene>
<evidence type="ECO:0000256" key="2">
    <source>
        <dbReference type="ARBA" id="ARBA00022723"/>
    </source>
</evidence>
<evidence type="ECO:0000256" key="4">
    <source>
        <dbReference type="ARBA" id="ARBA00022833"/>
    </source>
</evidence>
<dbReference type="GO" id="GO:0008237">
    <property type="term" value="F:metallopeptidase activity"/>
    <property type="evidence" value="ECO:0007669"/>
    <property type="project" value="UniProtKB-KW"/>
</dbReference>
<dbReference type="SUPFAM" id="SSF47781">
    <property type="entry name" value="RuvA domain 2-like"/>
    <property type="match status" value="1"/>
</dbReference>
<dbReference type="GO" id="GO:0046872">
    <property type="term" value="F:metal ion binding"/>
    <property type="evidence" value="ECO:0007669"/>
    <property type="project" value="UniProtKB-KW"/>
</dbReference>
<name>A0A1F7S1L2_9BACT</name>
<dbReference type="PROSITE" id="PS50249">
    <property type="entry name" value="MPN"/>
    <property type="match status" value="1"/>
</dbReference>
<evidence type="ECO:0000259" key="7">
    <source>
        <dbReference type="PROSITE" id="PS50249"/>
    </source>
</evidence>
<dbReference type="InterPro" id="IPR001405">
    <property type="entry name" value="UPF0758"/>
</dbReference>